<dbReference type="Proteomes" id="UP000594637">
    <property type="component" value="Chromosome"/>
</dbReference>
<evidence type="ECO:0000256" key="4">
    <source>
        <dbReference type="SAM" id="MobiDB-lite"/>
    </source>
</evidence>
<comment type="subunit">
    <text evidence="2">Heterodimer of SbcC and SbcD.</text>
</comment>
<dbReference type="Pfam" id="PF13558">
    <property type="entry name" value="SbcC_Walker_B"/>
    <property type="match status" value="1"/>
</dbReference>
<keyword evidence="7" id="KW-1185">Reference proteome</keyword>
<gene>
    <name evidence="6" type="ORF">ID810_02510</name>
</gene>
<reference evidence="6 7" key="1">
    <citation type="submission" date="2020-11" db="EMBL/GenBank/DDBJ databases">
        <title>Actinomyces sp. ZJ750.</title>
        <authorList>
            <person name="Zhou J."/>
        </authorList>
    </citation>
    <scope>NUCLEOTIDE SEQUENCE [LARGE SCALE GENOMIC DNA]</scope>
    <source>
        <strain evidence="6 7">ZJ750</strain>
    </source>
</reference>
<dbReference type="GO" id="GO:0006302">
    <property type="term" value="P:double-strand break repair"/>
    <property type="evidence" value="ECO:0007669"/>
    <property type="project" value="InterPro"/>
</dbReference>
<evidence type="ECO:0000256" key="3">
    <source>
        <dbReference type="ARBA" id="ARBA00013368"/>
    </source>
</evidence>
<proteinExistence type="inferred from homology"/>
<dbReference type="InterPro" id="IPR038729">
    <property type="entry name" value="Rad50/SbcC_AAA"/>
</dbReference>
<dbReference type="InterPro" id="IPR027417">
    <property type="entry name" value="P-loop_NTPase"/>
</dbReference>
<feature type="compositionally biased region" description="Gly residues" evidence="4">
    <location>
        <begin position="237"/>
        <end position="256"/>
    </location>
</feature>
<sequence length="1125" mass="117410">MRLHRLTMTAVGPYAGTEVIDFDRFTSSGRFLLTGPTGSGKTTIIDAIVFALYGEVADSTDSSKDRLRSRHAHPGQESVVELVFSVGSGLFKVRRTPEYERPKKRGTGTTTQNATAHLWRLSSLEEQAIDKPEEEPVAVGPREVGPEVSRIVGLTREQMTQTVVLPQGKFARFLRASSQERHVLLRDVFGTNVYDRIQDELAERSREARRRAEAARSALVGAVTRLLPLLPPEKSDGGAGVGSADGGADAGEGPGAQDGVTSGSDPGGSRAEQLEAAVSGPVPDEVVLSRLLDEAVAVSQTRVRAQEAVQEQAAGRRDVAARDLQATRELAALIDTRARLLAEQARLEDSAEADDADAERLALAERAARVSSPAAVAQRHARRALDALDALEPALSALPKAASDIPPAPAEPGAPASPGAPADPEAPGAAGTPLPRTTLRGARSLKTLRPLLLQCADTAADGSADAPADGHASRAMAPSDLDVLTAASRAGAEDLDAAADSERLAAGALQALVESESSLPSRRDDLARARTAHTAELDAIARDRDALAERPAHYTRLQESLAAARAAESLVPALVASRDAAHARHEAALRVARLNEQALSAQEAVTAARRAAEQAADDLHTRRWAWIALTAGSLSADLHAGEPCPVCGSTEHPHPAPVEEGTVSRADVESAEAAEKQAAAVLADRAGDLDSLNRQRATAKEEAGGLDVRAAADALATTEAELSQRQTLAGDVEALAAAVEGFAQETSALTEALAARQAAATTQAQHLAETERRLTAEAERLARARGSEASVSARLSTMTARADALAAAARALRGAVDAVQATVQAGADLHTALDSAGFDSLAAARNATLTTVELNALRDQVTAVAAARERVRQGLAEAPVAALTGQETADVAAAEAAYADADAAHTEAVRATEQARGAHRALEEAAQGVRDAAADLVRTGEDQRSLLRVAELASGSNDQATPLATWVLVERFREVLVFANQRLAEMSGGRFALTSTTEEAGSARRKDRGLGLAVIDHHAGGGQRDPRTLSGGETFYVSLALALALADVVTAEAGGISMETLFIDEGFGSLDPETLDNVMAELSRLQAGGRTVGIVSHVEELGRQVPDRVEVHRTAVGSTLTIRAG</sequence>
<feature type="compositionally biased region" description="Low complexity" evidence="4">
    <location>
        <begin position="413"/>
        <end position="431"/>
    </location>
</feature>
<dbReference type="SUPFAM" id="SSF52540">
    <property type="entry name" value="P-loop containing nucleoside triphosphate hydrolases"/>
    <property type="match status" value="1"/>
</dbReference>
<dbReference type="PANTHER" id="PTHR32114:SF2">
    <property type="entry name" value="ABC TRANSPORTER ABCH.3"/>
    <property type="match status" value="1"/>
</dbReference>
<accession>A0A7T0PWL5</accession>
<name>A0A7T0PWL5_9ACTO</name>
<protein>
    <recommendedName>
        <fullName evidence="3">Nuclease SbcCD subunit C</fullName>
    </recommendedName>
</protein>
<dbReference type="EMBL" id="CP063989">
    <property type="protein sequence ID" value="QPL05859.1"/>
    <property type="molecule type" value="Genomic_DNA"/>
</dbReference>
<dbReference type="GO" id="GO:0016887">
    <property type="term" value="F:ATP hydrolysis activity"/>
    <property type="evidence" value="ECO:0007669"/>
    <property type="project" value="InterPro"/>
</dbReference>
<evidence type="ECO:0000313" key="7">
    <source>
        <dbReference type="Proteomes" id="UP000594637"/>
    </source>
</evidence>
<evidence type="ECO:0000256" key="2">
    <source>
        <dbReference type="ARBA" id="ARBA00011322"/>
    </source>
</evidence>
<feature type="domain" description="Rad50/SbcC-type AAA" evidence="5">
    <location>
        <begin position="5"/>
        <end position="193"/>
    </location>
</feature>
<evidence type="ECO:0000259" key="5">
    <source>
        <dbReference type="Pfam" id="PF13476"/>
    </source>
</evidence>
<dbReference type="Gene3D" id="3.40.50.300">
    <property type="entry name" value="P-loop containing nucleotide triphosphate hydrolases"/>
    <property type="match status" value="2"/>
</dbReference>
<dbReference type="PANTHER" id="PTHR32114">
    <property type="entry name" value="ABC TRANSPORTER ABCH.3"/>
    <property type="match status" value="1"/>
</dbReference>
<evidence type="ECO:0000256" key="1">
    <source>
        <dbReference type="ARBA" id="ARBA00006930"/>
    </source>
</evidence>
<comment type="similarity">
    <text evidence="1">Belongs to the SMC family. SbcC subfamily.</text>
</comment>
<feature type="region of interest" description="Disordered" evidence="4">
    <location>
        <begin position="401"/>
        <end position="438"/>
    </location>
</feature>
<dbReference type="KEGG" id="arep:ID810_02510"/>
<dbReference type="RefSeq" id="WP_166858803.1">
    <property type="nucleotide sequence ID" value="NZ_CP063989.1"/>
</dbReference>
<dbReference type="AlphaFoldDB" id="A0A7T0PWL5"/>
<evidence type="ECO:0000313" key="6">
    <source>
        <dbReference type="EMBL" id="QPL05859.1"/>
    </source>
</evidence>
<dbReference type="Pfam" id="PF13476">
    <property type="entry name" value="AAA_23"/>
    <property type="match status" value="1"/>
</dbReference>
<feature type="region of interest" description="Disordered" evidence="4">
    <location>
        <begin position="229"/>
        <end position="279"/>
    </location>
</feature>
<organism evidence="6 7">
    <name type="scientific">Actinomyces respiraculi</name>
    <dbReference type="NCBI Taxonomy" id="2744574"/>
    <lineage>
        <taxon>Bacteria</taxon>
        <taxon>Bacillati</taxon>
        <taxon>Actinomycetota</taxon>
        <taxon>Actinomycetes</taxon>
        <taxon>Actinomycetales</taxon>
        <taxon>Actinomycetaceae</taxon>
        <taxon>Actinomyces</taxon>
    </lineage>
</organism>